<keyword evidence="3" id="KW-0472">Membrane</keyword>
<evidence type="ECO:0000313" key="5">
    <source>
        <dbReference type="EMBL" id="CAJ1405797.1"/>
    </source>
</evidence>
<feature type="domain" description="U-box" evidence="4">
    <location>
        <begin position="576"/>
        <end position="652"/>
    </location>
</feature>
<dbReference type="SMART" id="SM00504">
    <property type="entry name" value="Ubox"/>
    <property type="match status" value="1"/>
</dbReference>
<dbReference type="NCBIfam" id="TIGR00756">
    <property type="entry name" value="PPR"/>
    <property type="match status" value="1"/>
</dbReference>
<name>A0AA36JGI5_9DINO</name>
<keyword evidence="6" id="KW-1185">Reference proteome</keyword>
<dbReference type="GO" id="GO:0016567">
    <property type="term" value="P:protein ubiquitination"/>
    <property type="evidence" value="ECO:0007669"/>
    <property type="project" value="InterPro"/>
</dbReference>
<dbReference type="InterPro" id="IPR011990">
    <property type="entry name" value="TPR-like_helical_dom_sf"/>
</dbReference>
<dbReference type="Pfam" id="PF04564">
    <property type="entry name" value="U-box"/>
    <property type="match status" value="1"/>
</dbReference>
<dbReference type="EMBL" id="CAUJNA010003603">
    <property type="protein sequence ID" value="CAJ1405797.1"/>
    <property type="molecule type" value="Genomic_DNA"/>
</dbReference>
<evidence type="ECO:0000256" key="1">
    <source>
        <dbReference type="ARBA" id="ARBA00010876"/>
    </source>
</evidence>
<evidence type="ECO:0000259" key="4">
    <source>
        <dbReference type="PROSITE" id="PS51698"/>
    </source>
</evidence>
<evidence type="ECO:0000256" key="2">
    <source>
        <dbReference type="PROSITE-ProRule" id="PRU00708"/>
    </source>
</evidence>
<dbReference type="PANTHER" id="PTHR21600">
    <property type="entry name" value="MITOCHONDRIAL RNA PSEUDOURIDINE SYNTHASE"/>
    <property type="match status" value="1"/>
</dbReference>
<dbReference type="InterPro" id="IPR003613">
    <property type="entry name" value="Ubox_domain"/>
</dbReference>
<evidence type="ECO:0000313" key="6">
    <source>
        <dbReference type="Proteomes" id="UP001178507"/>
    </source>
</evidence>
<dbReference type="GO" id="GO:0003723">
    <property type="term" value="F:RNA binding"/>
    <property type="evidence" value="ECO:0007669"/>
    <property type="project" value="InterPro"/>
</dbReference>
<dbReference type="PROSITE" id="PS51698">
    <property type="entry name" value="U_BOX"/>
    <property type="match status" value="1"/>
</dbReference>
<keyword evidence="3" id="KW-1133">Transmembrane helix</keyword>
<dbReference type="Proteomes" id="UP001178507">
    <property type="component" value="Unassembled WGS sequence"/>
</dbReference>
<dbReference type="SUPFAM" id="SSF55120">
    <property type="entry name" value="Pseudouridine synthase"/>
    <property type="match status" value="1"/>
</dbReference>
<protein>
    <recommendedName>
        <fullName evidence="4">U-box domain-containing protein</fullName>
    </recommendedName>
</protein>
<dbReference type="SUPFAM" id="SSF57850">
    <property type="entry name" value="RING/U-box"/>
    <property type="match status" value="1"/>
</dbReference>
<feature type="repeat" description="PPR" evidence="2">
    <location>
        <begin position="18"/>
        <end position="52"/>
    </location>
</feature>
<comment type="similarity">
    <text evidence="1">Belongs to the pseudouridine synthase RluA family.</text>
</comment>
<proteinExistence type="inferred from homology"/>
<gene>
    <name evidence="5" type="ORF">EVOR1521_LOCUS27919</name>
</gene>
<dbReference type="Gene3D" id="1.25.40.10">
    <property type="entry name" value="Tetratricopeptide repeat domain"/>
    <property type="match status" value="1"/>
</dbReference>
<dbReference type="CDD" id="cd02869">
    <property type="entry name" value="PseudoU_synth_RluA_like"/>
    <property type="match status" value="1"/>
</dbReference>
<dbReference type="AlphaFoldDB" id="A0AA36JGI5"/>
<organism evidence="5 6">
    <name type="scientific">Effrenium voratum</name>
    <dbReference type="NCBI Taxonomy" id="2562239"/>
    <lineage>
        <taxon>Eukaryota</taxon>
        <taxon>Sar</taxon>
        <taxon>Alveolata</taxon>
        <taxon>Dinophyceae</taxon>
        <taxon>Suessiales</taxon>
        <taxon>Symbiodiniaceae</taxon>
        <taxon>Effrenium</taxon>
    </lineage>
</organism>
<dbReference type="InterPro" id="IPR002885">
    <property type="entry name" value="PPR_rpt"/>
</dbReference>
<dbReference type="InterPro" id="IPR013083">
    <property type="entry name" value="Znf_RING/FYVE/PHD"/>
</dbReference>
<dbReference type="Pfam" id="PF00849">
    <property type="entry name" value="PseudoU_synth_2"/>
    <property type="match status" value="1"/>
</dbReference>
<evidence type="ECO:0000256" key="3">
    <source>
        <dbReference type="SAM" id="Phobius"/>
    </source>
</evidence>
<feature type="transmembrane region" description="Helical" evidence="3">
    <location>
        <begin position="755"/>
        <end position="774"/>
    </location>
</feature>
<dbReference type="Pfam" id="PF13041">
    <property type="entry name" value="PPR_2"/>
    <property type="match status" value="1"/>
</dbReference>
<sequence length="908" mass="100533">ASQWQVALALLDGSGSGDVVGCNAAMSACAKAGQWEAALALMKMMQRVKVPGDEITFNCLATCCEEASRWQLAVQLLLHRGTPLSRRLRELLAGDEVALGVGVGGLGATEGSQLLWRLGKLAKTWPKQELRRAAVKVLQAVDASQFSLQELSASLWALSSVGLDAAGLGVGVRDVAVGAELRALNLRGLAQLANADELLVPVQHELAARCRFARRDADFATVALAVLWSAAFAARTSRRAARQVRQVLQALGRDRDLAPRLRALPVAPQPAVLQAHDVLAVLKEPHWQVDERDALDAVERAWDERGLVSSYVQAMLPRRLFPLVHDQQTQRGFLHRLDVPSSGLILVASSYEAFYDLKFQLATGSLVRDYLILSHGHLPSGREVRAALSWRSQGPKANEVSAVNFSPGARKSRTRLRLLTHASWQTKAMSMIQVRILTGRRHQIRAHVCFIGCPTATDGKYTSLPTFQEDSQLCPRNFLHRHRLGFHRFRDIEAVEALPPDLAAAVQKLSQARAPNDKPPETETWTFPQCLRGLRAEKGGKAEALKGRWQAGLFLQAPCGQVSFKLQVANKSMPLPLPAVLICPITHVMFRDPVFVPESGNTYERSALEIFWNSCKVPKDPLTNLELGSEMVYTNWGLRREVQSFLDQHPVYLPQGWEARALPSATEPRKLERKASWRRPVLLAASILCSVVIVMEHVRAESFWHLSLPTEEVSFENSERLKVPKGSKLEAWKVSGRLVVKIPASGFQAESCGQLVMSSLWLGFVGYWTATAVAARVPLTFVAFSFPFWAVGLLLFVSTLLTPSLSQMLVAGPEEYQVSNQLLQRNIWSVSAHVSDLQEKPGLLCMSEGDCKLVLQDGVHEVIFGAELKPTEVRWIQRQLCSHWKLEESKCLENSTYAWGESQLLNQD</sequence>
<dbReference type="PANTHER" id="PTHR21600:SF87">
    <property type="entry name" value="RNA PSEUDOURIDYLATE SYNTHASE DOMAIN-CONTAINING PROTEIN 1"/>
    <property type="match status" value="1"/>
</dbReference>
<accession>A0AA36JGI5</accession>
<comment type="caution">
    <text evidence="5">The sequence shown here is derived from an EMBL/GenBank/DDBJ whole genome shotgun (WGS) entry which is preliminary data.</text>
</comment>
<dbReference type="Gene3D" id="3.30.40.10">
    <property type="entry name" value="Zinc/RING finger domain, C3HC4 (zinc finger)"/>
    <property type="match status" value="1"/>
</dbReference>
<dbReference type="GO" id="GO:0004842">
    <property type="term" value="F:ubiquitin-protein transferase activity"/>
    <property type="evidence" value="ECO:0007669"/>
    <property type="project" value="InterPro"/>
</dbReference>
<dbReference type="InterPro" id="IPR020103">
    <property type="entry name" value="PsdUridine_synth_cat_dom_sf"/>
</dbReference>
<reference evidence="5" key="1">
    <citation type="submission" date="2023-08" db="EMBL/GenBank/DDBJ databases">
        <authorList>
            <person name="Chen Y."/>
            <person name="Shah S."/>
            <person name="Dougan E. K."/>
            <person name="Thang M."/>
            <person name="Chan C."/>
        </authorList>
    </citation>
    <scope>NUCLEOTIDE SEQUENCE</scope>
</reference>
<dbReference type="Gene3D" id="3.30.2350.10">
    <property type="entry name" value="Pseudouridine synthase"/>
    <property type="match status" value="1"/>
</dbReference>
<keyword evidence="3" id="KW-0812">Transmembrane</keyword>
<dbReference type="GO" id="GO:0000455">
    <property type="term" value="P:enzyme-directed rRNA pseudouridine synthesis"/>
    <property type="evidence" value="ECO:0007669"/>
    <property type="project" value="TreeGrafter"/>
</dbReference>
<feature type="transmembrane region" description="Helical" evidence="3">
    <location>
        <begin position="781"/>
        <end position="801"/>
    </location>
</feature>
<dbReference type="GO" id="GO:0009982">
    <property type="term" value="F:pseudouridine synthase activity"/>
    <property type="evidence" value="ECO:0007669"/>
    <property type="project" value="InterPro"/>
</dbReference>
<feature type="non-terminal residue" evidence="5">
    <location>
        <position position="1"/>
    </location>
</feature>
<dbReference type="InterPro" id="IPR006145">
    <property type="entry name" value="PsdUridine_synth_RsuA/RluA"/>
</dbReference>
<dbReference type="PROSITE" id="PS51375">
    <property type="entry name" value="PPR"/>
    <property type="match status" value="1"/>
</dbReference>
<dbReference type="InterPro" id="IPR050188">
    <property type="entry name" value="RluA_PseudoU_synthase"/>
</dbReference>